<organism evidence="4">
    <name type="scientific">Fervidicoccus fontis</name>
    <dbReference type="NCBI Taxonomy" id="683846"/>
    <lineage>
        <taxon>Archaea</taxon>
        <taxon>Thermoproteota</taxon>
        <taxon>Thermoprotei</taxon>
        <taxon>Fervidicoccales</taxon>
        <taxon>Fervidicoccaceae</taxon>
        <taxon>Fervidicoccus</taxon>
    </lineage>
</organism>
<evidence type="ECO:0000259" key="3">
    <source>
        <dbReference type="Pfam" id="PF25137"/>
    </source>
</evidence>
<accession>A0A7J3ZJ26</accession>
<dbReference type="PANTHER" id="PTHR11496:SF104">
    <property type="entry name" value="3-DEOXY-ALPHA-D-MANNO-OCTULOSONATE 8-OXIDASE"/>
    <property type="match status" value="1"/>
</dbReference>
<dbReference type="InterPro" id="IPR018211">
    <property type="entry name" value="ADH_Fe_CS"/>
</dbReference>
<dbReference type="Pfam" id="PF00465">
    <property type="entry name" value="Fe-ADH"/>
    <property type="match status" value="1"/>
</dbReference>
<dbReference type="InterPro" id="IPR001670">
    <property type="entry name" value="ADH_Fe/GldA"/>
</dbReference>
<dbReference type="GO" id="GO:0004022">
    <property type="term" value="F:alcohol dehydrogenase (NAD+) activity"/>
    <property type="evidence" value="ECO:0007669"/>
    <property type="project" value="TreeGrafter"/>
</dbReference>
<evidence type="ECO:0000256" key="1">
    <source>
        <dbReference type="ARBA" id="ARBA00023002"/>
    </source>
</evidence>
<sequence length="398" mass="43310">MAEALRSFGVKLGPLQVVFGPNTIGCLEPWLERHKSVAIITGRSSAEKSGALKDLLELLDKSGVTYDIYRNVTPNPTDSIVDSAAEFVWRSGAQAVIAVGGGSVIDTAKLASAIARCGGRAKEYIKGSRAACASLPLAAINLTHGTGSEVNRYAVATIEDTNEKVGVASDCFYPQISIDDPRYTTSLPENQTIYTSLDALYHSLEASTSILASPYTVVLGEEAVRLIAKWLPRAVERPDDIEARYWLLYASLLGGIAIDNSRTHLIHSMEHALTGLNPKLAHGAGLAILGPAVIELIYKAAPEAAYRLLRHIDGSLEPSRESASRARRALAIFQKKVGFSETLRDYGFTREQVEDVKRIVLGTLRHVARLAPFDVKPEAVERIYLELVESPSHHREEL</sequence>
<gene>
    <name evidence="4" type="ORF">ENM78_01375</name>
</gene>
<feature type="domain" description="Alcohol dehydrogenase iron-type/glycerol dehydrogenase GldA" evidence="2">
    <location>
        <begin position="15"/>
        <end position="181"/>
    </location>
</feature>
<reference evidence="4" key="1">
    <citation type="journal article" date="2020" name="mSystems">
        <title>Genome- and Community-Level Interaction Insights into Carbon Utilization and Element Cycling Functions of Hydrothermarchaeota in Hydrothermal Sediment.</title>
        <authorList>
            <person name="Zhou Z."/>
            <person name="Liu Y."/>
            <person name="Xu W."/>
            <person name="Pan J."/>
            <person name="Luo Z.H."/>
            <person name="Li M."/>
        </authorList>
    </citation>
    <scope>NUCLEOTIDE SEQUENCE [LARGE SCALE GENOMIC DNA]</scope>
    <source>
        <strain evidence="4">SpSt-1116</strain>
    </source>
</reference>
<protein>
    <submittedName>
        <fullName evidence="4">Iron-containing alcohol dehydrogenase</fullName>
    </submittedName>
</protein>
<dbReference type="AlphaFoldDB" id="A0A7J3ZJ26"/>
<dbReference type="EMBL" id="DRZC01000019">
    <property type="protein sequence ID" value="HHQ80105.1"/>
    <property type="molecule type" value="Genomic_DNA"/>
</dbReference>
<dbReference type="PROSITE" id="PS00913">
    <property type="entry name" value="ADH_IRON_1"/>
    <property type="match status" value="1"/>
</dbReference>
<evidence type="ECO:0000259" key="2">
    <source>
        <dbReference type="Pfam" id="PF00465"/>
    </source>
</evidence>
<dbReference type="Gene3D" id="3.40.50.1970">
    <property type="match status" value="1"/>
</dbReference>
<proteinExistence type="predicted"/>
<dbReference type="PANTHER" id="PTHR11496">
    <property type="entry name" value="ALCOHOL DEHYDROGENASE"/>
    <property type="match status" value="1"/>
</dbReference>
<name>A0A7J3ZJ26_9CREN</name>
<comment type="caution">
    <text evidence="4">The sequence shown here is derived from an EMBL/GenBank/DDBJ whole genome shotgun (WGS) entry which is preliminary data.</text>
</comment>
<feature type="domain" description="Fe-containing alcohol dehydrogenase-like C-terminal" evidence="3">
    <location>
        <begin position="192"/>
        <end position="384"/>
    </location>
</feature>
<dbReference type="Gene3D" id="1.20.1090.10">
    <property type="entry name" value="Dehydroquinate synthase-like - alpha domain"/>
    <property type="match status" value="1"/>
</dbReference>
<evidence type="ECO:0000313" key="4">
    <source>
        <dbReference type="EMBL" id="HHQ80105.1"/>
    </source>
</evidence>
<dbReference type="InterPro" id="IPR039697">
    <property type="entry name" value="Alcohol_dehydrogenase_Fe"/>
</dbReference>
<dbReference type="InterPro" id="IPR056798">
    <property type="entry name" value="ADH_Fe_C"/>
</dbReference>
<dbReference type="GO" id="GO:0046872">
    <property type="term" value="F:metal ion binding"/>
    <property type="evidence" value="ECO:0007669"/>
    <property type="project" value="InterPro"/>
</dbReference>
<keyword evidence="1" id="KW-0560">Oxidoreductase</keyword>
<dbReference type="Pfam" id="PF25137">
    <property type="entry name" value="ADH_Fe_C"/>
    <property type="match status" value="1"/>
</dbReference>
<dbReference type="SUPFAM" id="SSF56796">
    <property type="entry name" value="Dehydroquinate synthase-like"/>
    <property type="match status" value="1"/>
</dbReference>
<dbReference type="FunFam" id="3.40.50.1970:FF:000003">
    <property type="entry name" value="Alcohol dehydrogenase, iron-containing"/>
    <property type="match status" value="1"/>
</dbReference>